<sequence length="201" mass="21289">MPSRSRSTPTVAQRRRQAAITAAAFVLIAVVFAVTWFIDSGSDSGADESSAAGVASSESSTERTSAAGTTTPRSSARKTTASESTAPETTTRSSKKRTSTAPATAAVPARVTRTLALIDAGEWPEAARAPGTKGGIAFRNNERLLPAADANGRRITYREWDVNPKEPGRSRDAERIVTGSDGTAWYTADHYRSFILIRGPS</sequence>
<dbReference type="Proteomes" id="UP001265083">
    <property type="component" value="Unassembled WGS sequence"/>
</dbReference>
<keyword evidence="4" id="KW-0812">Transmembrane</keyword>
<dbReference type="InterPro" id="IPR000026">
    <property type="entry name" value="N1-like"/>
</dbReference>
<gene>
    <name evidence="5" type="ORF">RD149_20305</name>
</gene>
<dbReference type="RefSeq" id="WP_310951943.1">
    <property type="nucleotide sequence ID" value="NZ_JAVLUS010000020.1"/>
</dbReference>
<feature type="compositionally biased region" description="Low complexity" evidence="3">
    <location>
        <begin position="43"/>
        <end position="71"/>
    </location>
</feature>
<name>A0ABU2GXD9_9ACTN</name>
<feature type="transmembrane region" description="Helical" evidence="4">
    <location>
        <begin position="20"/>
        <end position="38"/>
    </location>
</feature>
<feature type="compositionally biased region" description="Low complexity" evidence="3">
    <location>
        <begin position="79"/>
        <end position="92"/>
    </location>
</feature>
<protein>
    <submittedName>
        <fullName evidence="5">Ribonuclease domain-containing protein</fullName>
    </submittedName>
</protein>
<accession>A0ABU2GXD9</accession>
<comment type="caution">
    <text evidence="5">The sequence shown here is derived from an EMBL/GenBank/DDBJ whole genome shotgun (WGS) entry which is preliminary data.</text>
</comment>
<feature type="region of interest" description="Disordered" evidence="3">
    <location>
        <begin position="43"/>
        <end position="106"/>
    </location>
</feature>
<evidence type="ECO:0000256" key="3">
    <source>
        <dbReference type="SAM" id="MobiDB-lite"/>
    </source>
</evidence>
<reference evidence="5 6" key="1">
    <citation type="submission" date="2023-08" db="EMBL/GenBank/DDBJ databases">
        <title>Bioegradation of LLDPE and BLDPE plastic by marine bacteria from coast plastic debris.</title>
        <authorList>
            <person name="Rong Z."/>
        </authorList>
    </citation>
    <scope>NUCLEOTIDE SEQUENCE [LARGE SCALE GENOMIC DNA]</scope>
    <source>
        <strain evidence="5 6">Z-2</strain>
    </source>
</reference>
<keyword evidence="4" id="KW-0472">Membrane</keyword>
<keyword evidence="6" id="KW-1185">Reference proteome</keyword>
<evidence type="ECO:0000313" key="6">
    <source>
        <dbReference type="Proteomes" id="UP001265083"/>
    </source>
</evidence>
<evidence type="ECO:0000313" key="5">
    <source>
        <dbReference type="EMBL" id="MDS1116091.1"/>
    </source>
</evidence>
<dbReference type="Gene3D" id="3.10.450.30">
    <property type="entry name" value="Microbial ribonucleases"/>
    <property type="match status" value="1"/>
</dbReference>
<evidence type="ECO:0000256" key="2">
    <source>
        <dbReference type="ARBA" id="ARBA00022801"/>
    </source>
</evidence>
<organism evidence="5 6">
    <name type="scientific">Gordonia westfalica</name>
    <dbReference type="NCBI Taxonomy" id="158898"/>
    <lineage>
        <taxon>Bacteria</taxon>
        <taxon>Bacillati</taxon>
        <taxon>Actinomycetota</taxon>
        <taxon>Actinomycetes</taxon>
        <taxon>Mycobacteriales</taxon>
        <taxon>Gordoniaceae</taxon>
        <taxon>Gordonia</taxon>
    </lineage>
</organism>
<keyword evidence="1" id="KW-0540">Nuclease</keyword>
<dbReference type="SUPFAM" id="SSF53933">
    <property type="entry name" value="Microbial ribonucleases"/>
    <property type="match status" value="1"/>
</dbReference>
<dbReference type="Pfam" id="PF00545">
    <property type="entry name" value="Ribonuclease"/>
    <property type="match status" value="1"/>
</dbReference>
<dbReference type="EMBL" id="JAVLUS010000020">
    <property type="protein sequence ID" value="MDS1116091.1"/>
    <property type="molecule type" value="Genomic_DNA"/>
</dbReference>
<evidence type="ECO:0000256" key="4">
    <source>
        <dbReference type="SAM" id="Phobius"/>
    </source>
</evidence>
<dbReference type="InterPro" id="IPR016191">
    <property type="entry name" value="Ribonuclease/ribotoxin"/>
</dbReference>
<evidence type="ECO:0000256" key="1">
    <source>
        <dbReference type="ARBA" id="ARBA00022722"/>
    </source>
</evidence>
<keyword evidence="2" id="KW-0378">Hydrolase</keyword>
<proteinExistence type="predicted"/>
<keyword evidence="4" id="KW-1133">Transmembrane helix</keyword>